<protein>
    <submittedName>
        <fullName evidence="4">DNA polymerase alpha catalytic subunit N-terminal domain-containing protein</fullName>
    </submittedName>
</protein>
<dbReference type="GO" id="GO:1902975">
    <property type="term" value="P:mitotic DNA replication initiation"/>
    <property type="evidence" value="ECO:0007669"/>
    <property type="project" value="TreeGrafter"/>
</dbReference>
<reference evidence="4" key="1">
    <citation type="submission" date="2022-11" db="UniProtKB">
        <authorList>
            <consortium name="WormBaseParasite"/>
        </authorList>
    </citation>
    <scope>IDENTIFICATION</scope>
</reference>
<dbReference type="GO" id="GO:0003682">
    <property type="term" value="F:chromatin binding"/>
    <property type="evidence" value="ECO:0007669"/>
    <property type="project" value="TreeGrafter"/>
</dbReference>
<dbReference type="PANTHER" id="PTHR45861:SF1">
    <property type="entry name" value="DNA POLYMERASE ALPHA CATALYTIC SUBUNIT"/>
    <property type="match status" value="1"/>
</dbReference>
<feature type="region of interest" description="Disordered" evidence="1">
    <location>
        <begin position="1"/>
        <end position="26"/>
    </location>
</feature>
<dbReference type="GO" id="GO:0006273">
    <property type="term" value="P:lagging strand elongation"/>
    <property type="evidence" value="ECO:0007669"/>
    <property type="project" value="TreeGrafter"/>
</dbReference>
<dbReference type="Pfam" id="PF12254">
    <property type="entry name" value="DNA_pol_alpha_N"/>
    <property type="match status" value="1"/>
</dbReference>
<proteinExistence type="predicted"/>
<dbReference type="GO" id="GO:0003887">
    <property type="term" value="F:DNA-directed DNA polymerase activity"/>
    <property type="evidence" value="ECO:0007669"/>
    <property type="project" value="TreeGrafter"/>
</dbReference>
<name>A0A914Z5A4_9BILA</name>
<feature type="region of interest" description="Disordered" evidence="1">
    <location>
        <begin position="159"/>
        <end position="251"/>
    </location>
</feature>
<feature type="compositionally biased region" description="Acidic residues" evidence="1">
    <location>
        <begin position="222"/>
        <end position="236"/>
    </location>
</feature>
<dbReference type="AlphaFoldDB" id="A0A914Z5A4"/>
<evidence type="ECO:0000256" key="1">
    <source>
        <dbReference type="SAM" id="MobiDB-lite"/>
    </source>
</evidence>
<dbReference type="Proteomes" id="UP000887577">
    <property type="component" value="Unplaced"/>
</dbReference>
<feature type="domain" description="DNA polymerase alpha catalytic subunit N-terminal" evidence="2">
    <location>
        <begin position="27"/>
        <end position="84"/>
    </location>
</feature>
<feature type="region of interest" description="Disordered" evidence="1">
    <location>
        <begin position="64"/>
        <end position="105"/>
    </location>
</feature>
<feature type="compositionally biased region" description="Basic residues" evidence="1">
    <location>
        <begin position="190"/>
        <end position="199"/>
    </location>
</feature>
<sequence length="449" mass="51803">MSDNEDPGTRRSSRSRAKQSKNADVFEQIKQIRREGKVHRQNVDELVEDLYEEIDEDEYAEKYRADEFVVDDDGSGYVDNGQDDDEDPYYAANEKERKKKERRAGKVKKGALDNFFSAVIPSKKEAELVAPEKVDEDLNAMLAEVAESDILDDLAHEREPEEEFIPTPNKFKRNRPFSPDIAKFTPPSKVPRKHVKLTKRVQPTVVQKSSALPPPSSRFDDNNDCEFEFDSNDFDDAPSPPTTPQISKKEENILSKKFNRELSFEEEKPPETAQKTFETSKKNDISQIDFDESKLNFFEGEEESSPQTTVITDSDVSKTGYFQDTRSLRFYWFDAYEDAKNPGKVHLFGFIKKDGVFEFESCCVTIDKILHRVFFVKKDCNHETDEPVSDYMLYQEVNDLLINRYKVATFKSKSSIKRFAFMDGITPEEASCLEGHMMAKHLIELPMLL</sequence>
<dbReference type="Gene3D" id="2.40.50.730">
    <property type="match status" value="1"/>
</dbReference>
<dbReference type="GO" id="GO:0006272">
    <property type="term" value="P:leading strand elongation"/>
    <property type="evidence" value="ECO:0007669"/>
    <property type="project" value="TreeGrafter"/>
</dbReference>
<accession>A0A914Z5A4</accession>
<dbReference type="GO" id="GO:0003697">
    <property type="term" value="F:single-stranded DNA binding"/>
    <property type="evidence" value="ECO:0007669"/>
    <property type="project" value="TreeGrafter"/>
</dbReference>
<keyword evidence="3" id="KW-1185">Reference proteome</keyword>
<evidence type="ECO:0000313" key="4">
    <source>
        <dbReference type="WBParaSite" id="PSU_v2.g7075.t1"/>
    </source>
</evidence>
<organism evidence="3 4">
    <name type="scientific">Panagrolaimus superbus</name>
    <dbReference type="NCBI Taxonomy" id="310955"/>
    <lineage>
        <taxon>Eukaryota</taxon>
        <taxon>Metazoa</taxon>
        <taxon>Ecdysozoa</taxon>
        <taxon>Nematoda</taxon>
        <taxon>Chromadorea</taxon>
        <taxon>Rhabditida</taxon>
        <taxon>Tylenchina</taxon>
        <taxon>Panagrolaimomorpha</taxon>
        <taxon>Panagrolaimoidea</taxon>
        <taxon>Panagrolaimidae</taxon>
        <taxon>Panagrolaimus</taxon>
    </lineage>
</organism>
<dbReference type="GO" id="GO:0005658">
    <property type="term" value="C:alpha DNA polymerase:primase complex"/>
    <property type="evidence" value="ECO:0007669"/>
    <property type="project" value="TreeGrafter"/>
</dbReference>
<dbReference type="PANTHER" id="PTHR45861">
    <property type="entry name" value="DNA POLYMERASE ALPHA CATALYTIC SUBUNIT"/>
    <property type="match status" value="1"/>
</dbReference>
<dbReference type="WBParaSite" id="PSU_v2.g7075.t1">
    <property type="protein sequence ID" value="PSU_v2.g7075.t1"/>
    <property type="gene ID" value="PSU_v2.g7075"/>
</dbReference>
<evidence type="ECO:0000313" key="3">
    <source>
        <dbReference type="Proteomes" id="UP000887577"/>
    </source>
</evidence>
<dbReference type="InterPro" id="IPR024647">
    <property type="entry name" value="DNA_pol_a_cat_su_N"/>
</dbReference>
<feature type="region of interest" description="Disordered" evidence="1">
    <location>
        <begin position="262"/>
        <end position="281"/>
    </location>
</feature>
<dbReference type="GO" id="GO:0003688">
    <property type="term" value="F:DNA replication origin binding"/>
    <property type="evidence" value="ECO:0007669"/>
    <property type="project" value="TreeGrafter"/>
</dbReference>
<evidence type="ECO:0000259" key="2">
    <source>
        <dbReference type="Pfam" id="PF12254"/>
    </source>
</evidence>